<dbReference type="Proteomes" id="UP000624279">
    <property type="component" value="Unassembled WGS sequence"/>
</dbReference>
<dbReference type="PROSITE" id="PS50846">
    <property type="entry name" value="HMA_2"/>
    <property type="match status" value="1"/>
</dbReference>
<comment type="caution">
    <text evidence="3">The sequence shown here is derived from an EMBL/GenBank/DDBJ whole genome shotgun (WGS) entry which is preliminary data.</text>
</comment>
<evidence type="ECO:0000259" key="2">
    <source>
        <dbReference type="PROSITE" id="PS50846"/>
    </source>
</evidence>
<evidence type="ECO:0000256" key="1">
    <source>
        <dbReference type="ARBA" id="ARBA00022723"/>
    </source>
</evidence>
<dbReference type="Gene3D" id="3.30.70.100">
    <property type="match status" value="1"/>
</dbReference>
<dbReference type="EMBL" id="JACOGA010000002">
    <property type="protein sequence ID" value="MBC3872573.1"/>
    <property type="molecule type" value="Genomic_DNA"/>
</dbReference>
<dbReference type="Pfam" id="PF00403">
    <property type="entry name" value="HMA"/>
    <property type="match status" value="1"/>
</dbReference>
<reference evidence="3 4" key="1">
    <citation type="submission" date="2020-08" db="EMBL/GenBank/DDBJ databases">
        <title>Novel species isolated from subtropical streams in China.</title>
        <authorList>
            <person name="Lu H."/>
        </authorList>
    </citation>
    <scope>NUCLEOTIDE SEQUENCE [LARGE SCALE GENOMIC DNA]</scope>
    <source>
        <strain evidence="3 4">LX15W</strain>
    </source>
</reference>
<evidence type="ECO:0000313" key="4">
    <source>
        <dbReference type="Proteomes" id="UP000624279"/>
    </source>
</evidence>
<dbReference type="RefSeq" id="WP_186940563.1">
    <property type="nucleotide sequence ID" value="NZ_JACOGA010000002.1"/>
</dbReference>
<dbReference type="InterPro" id="IPR006121">
    <property type="entry name" value="HMA_dom"/>
</dbReference>
<dbReference type="SUPFAM" id="SSF55008">
    <property type="entry name" value="HMA, heavy metal-associated domain"/>
    <property type="match status" value="1"/>
</dbReference>
<evidence type="ECO:0000313" key="3">
    <source>
        <dbReference type="EMBL" id="MBC3872573.1"/>
    </source>
</evidence>
<dbReference type="InterPro" id="IPR036163">
    <property type="entry name" value="HMA_dom_sf"/>
</dbReference>
<gene>
    <name evidence="3" type="ORF">H8K55_03150</name>
</gene>
<organism evidence="3 4">
    <name type="scientific">Undibacterium flavidum</name>
    <dbReference type="NCBI Taxonomy" id="2762297"/>
    <lineage>
        <taxon>Bacteria</taxon>
        <taxon>Pseudomonadati</taxon>
        <taxon>Pseudomonadota</taxon>
        <taxon>Betaproteobacteria</taxon>
        <taxon>Burkholderiales</taxon>
        <taxon>Oxalobacteraceae</taxon>
        <taxon>Undibacterium</taxon>
    </lineage>
</organism>
<sequence length="67" mass="7344">MPQFQVDDMTCKHCEATITKAIQEVDTQAKITIDLNTHKVEIVSDKPASLFANSITEAGYTPLVVGH</sequence>
<dbReference type="CDD" id="cd00371">
    <property type="entry name" value="HMA"/>
    <property type="match status" value="1"/>
</dbReference>
<protein>
    <submittedName>
        <fullName evidence="3">Heavy-metal-associated domain-containing protein</fullName>
    </submittedName>
</protein>
<proteinExistence type="predicted"/>
<keyword evidence="4" id="KW-1185">Reference proteome</keyword>
<keyword evidence="1" id="KW-0479">Metal-binding</keyword>
<name>A0ABR6Y7J8_9BURK</name>
<dbReference type="PROSITE" id="PS01047">
    <property type="entry name" value="HMA_1"/>
    <property type="match status" value="1"/>
</dbReference>
<dbReference type="InterPro" id="IPR017969">
    <property type="entry name" value="Heavy-metal-associated_CS"/>
</dbReference>
<accession>A0ABR6Y7J8</accession>
<feature type="domain" description="HMA" evidence="2">
    <location>
        <begin position="1"/>
        <end position="63"/>
    </location>
</feature>